<feature type="domain" description="Chromo" evidence="12">
    <location>
        <begin position="1444"/>
        <end position="1500"/>
    </location>
</feature>
<feature type="region of interest" description="Disordered" evidence="11">
    <location>
        <begin position="927"/>
        <end position="954"/>
    </location>
</feature>
<dbReference type="Pfam" id="PF00385">
    <property type="entry name" value="Chromo"/>
    <property type="match status" value="1"/>
</dbReference>
<dbReference type="InterPro" id="IPR014001">
    <property type="entry name" value="Helicase_ATP-bd"/>
</dbReference>
<feature type="compositionally biased region" description="Polar residues" evidence="11">
    <location>
        <begin position="615"/>
        <end position="632"/>
    </location>
</feature>
<feature type="compositionally biased region" description="Pro residues" evidence="11">
    <location>
        <begin position="100"/>
        <end position="112"/>
    </location>
</feature>
<feature type="compositionally biased region" description="Basic and acidic residues" evidence="11">
    <location>
        <begin position="518"/>
        <end position="532"/>
    </location>
</feature>
<keyword evidence="8" id="KW-0804">Transcription</keyword>
<dbReference type="Gene3D" id="2.40.50.40">
    <property type="match status" value="2"/>
</dbReference>
<dbReference type="CDD" id="cd18663">
    <property type="entry name" value="CD2_tandem_CHD5-9_like"/>
    <property type="match status" value="1"/>
</dbReference>
<feature type="compositionally biased region" description="Low complexity" evidence="11">
    <location>
        <begin position="73"/>
        <end position="82"/>
    </location>
</feature>
<evidence type="ECO:0000256" key="2">
    <source>
        <dbReference type="ARBA" id="ARBA00022737"/>
    </source>
</evidence>
<sequence length="2666" mass="300426">MDSYNLFGDDGSGMLEGLTDLGGAESFAGSSTSGVTGENKDSSENSYRQPYNPNTQEGTIQKLASFGGGGPSGIPSSSQSVPNPGTGPPGPEYHDYGSYPPRPRLPQPPHAPLHPSHHVHPSHSYPSYHPGPEPMYSIPEQGIADMGVWSGAPGANRYSPITPGYRHSYEHQQKMHQYPPQQAGIGLQTQNGAYIPRQPHFPQPTSQQIYGQQQNYPNYTQMHPPSATRISQHPTYHQQMDVNSHQYGLPHNQQSHGAIPQHQPHQNIPGHAGGIGPGIQSHQNPHLHHAGASPLHHVPRQPQVPPSSVGPSHAVPSQMPYGSPHHSVPINYQPHQVQHPLDVNVTNQYSSVKPGGIESGSPQYRPPFPQLSPQMSPRAQVSPRQQPQSQLSPRPVMSPVKGPSASPLSTRNVVQQSSGTGPPVSASFTQNTLQALEQMVLPTSGEYTFQRNPTSPVVGHNIVSSPTQWNQNKISSPIHNAAPTNEQSSKALEASSIHVLKSEQGKPCSVSSPSNENKNLDKIQSDNERSSDENASLRFMTTNQKEGISLSMNDSAIPVSSTNTINTSVDKAEHKENSTHSQLSTEGIFETVGHSKEDKKSDITINNENKLDIAQTETSNKQNNNDQGTHLPSGSIKIDTPTDHPPSSTPQQVNVSVGHPLPVNTSSKYENTSNLNMARSQGYQNSSFPNMQNMMPQGVPNLATNLGTNIPSNQNLNVPPTFQTGSQTATVTVPNIQSGINSTHSIQHPNLTNTVSSTMPLHSQQGSMTCLPPTVPGMLGNIQTTLHNSPSNITSVQPSAPTTIPNIQVGISLNPQNMHGNLGPTLASNQSNVMTNIPHNLNPNMIVLGSNNIPHPNLYSASHHQERAALQQQIQDIYCLPPSNENQEKVRCLQDRLSMLQQHETNDKCSGGPNCILQNPIYGSKMVESPQVTSTTGRGRGKGPAKPRKPRVKKDKLTIIPQPLDQLPVSEDCVTAGTGLTSNSEIDTEVTEDITNLDSSALSVDEMNLGKVKKQRAPRKGKERKPRVPKELKMNKELGDKPVKERKKREPKDPNAPKRKRNVKKGAPEMHADTTTYNESLDRDNLNDETFNKSVNEASKSNISVNREMPSLDDTNVTDFDDIPVSKIAIKDLLEEAEAKKELIDKEDELDSMNMKKKSSKKRTSGGGSCKKVLTKKTPSGKRKRRGGLIPDSDGEPDDLISTPPPSPPPEGDDSLKRRSARNTQRKKYTDDVLLRLSDDEFSMVTPKQEKENDDLNLDTKDVNRPELTPKPNYMYVNTTEEDSMIVQHVLACRMGKREIKNELVEKSVKQEKDETDLTNTPQENQDKESQNASEEVIKTSEDLEIINKDFKDQESRKKEISKFESEKENGEGILPKTIIVDVEEYFVKYRNFSYLHCEWKTEEELYKGDKRIYSKIKRFKQKQAQQMNIFELLDDEPFNPDYVEVERILDMSENQDPANNTVVKHYLVKWKSLQYEDSTWELEEDIDVDKIKQYKVFSEIPPKEKWKFKKRPAADQWTQLKESPLYKGGNTLRPYQLEGLNWLLFSWHNNRNCILADEMGLGKTIQSLTFVNSVWEYGIRGPFLIIAPLSTIPNWQREFEGWTEMNVIVYHGSQQSKSMIQEYEFYYKNEKGEPIKEITKFNVLITTFEIIVTDFQELKSFNWRLCVIDEAHRLKNRNCKLLEGLRQLHLEHRVLLSGTPLQNNVNELFSLLNFLEPSQFSSSDAFLTEFGQLKSESEVVKLQALLKPMMLRRLKEDVEKTLAPKEETIIEVELTNIQKKYYRAILERNFSFLQKGIASAANIPNLMNTMMELRKCCIHPYLLNGAEDQIQFDYKQANGEDKEAYYKALIQSSGKMVLVDKLLPKLKAGGHRVLIFSQMVRCLDILEDYLLYRKYPFERIDGRIRGNLRQEAIDRFSKPDSDRFVFLLCTKAGGLGINLTAADTVIIYDSDWNPQNDLQAQARCHRIGQQKMVKIYRLICRNTYEREMFDKASLKLGLDKAILQSMNTSQGKETGLKQLSKKEIEDLLKKGAYGAVMDEDNAGDKFCEEDIEMILARRTQVIQMESEKGSTFSKASFAATDQRSDIDIRDPDFWNKWAKKAEIDTSEKKEDEDLIVTEPRKRTIIKRYGHDDGPMEMSDMEVTPDSDEDEEGISLRSKRKKEKLGRKGRRYASDDYVPRHEGIPIDEEVVYGSWTRSECFKIERGLLTFGWARWEEILDKNQFRKGWTLPVIEDCARIIVLYCLRHYKGDEKIRNFIWDLIEPCENGEVTISRNHSGLHNPVPRGRNAKKKNRLKDIPKAHDTQKWEDTSHWSSIDKYDCDAYLESSYKKHLFRHANKVLLRVRMMYYIKHEVIGDFAIQIENGMHASSLGMRVPRGVDSAPPRLWWDSECDVSLLVGTYKHGYENYLAMRSDPQLCYVDKLGPPDDAECTDIKSEERKVLGSVAGDEECTDDVSSGAGAASPASPRADDDLALASTHIWPSMQDLNTRLRRLITAYQRNYKREELKLQQRAKESNRCQLENMNTIGHSISSINEQLKEMKITTEQLISENGLLKSQIATLNNTVQLNEEMITFLQSEIKVLKSNARTSQDVPRRCRSRVLRAGCTELRTVAAVSVIRAKGRMPRLRCCATSVIDGTSRAVKLEENFLDDSRAENGYGAIYKRNN</sequence>
<keyword evidence="2" id="KW-0677">Repeat</keyword>
<organism evidence="15 16">
    <name type="scientific">Euphydryas editha</name>
    <name type="common">Edith's checkerspot</name>
    <dbReference type="NCBI Taxonomy" id="104508"/>
    <lineage>
        <taxon>Eukaryota</taxon>
        <taxon>Metazoa</taxon>
        <taxon>Ecdysozoa</taxon>
        <taxon>Arthropoda</taxon>
        <taxon>Hexapoda</taxon>
        <taxon>Insecta</taxon>
        <taxon>Pterygota</taxon>
        <taxon>Neoptera</taxon>
        <taxon>Endopterygota</taxon>
        <taxon>Lepidoptera</taxon>
        <taxon>Glossata</taxon>
        <taxon>Ditrysia</taxon>
        <taxon>Papilionoidea</taxon>
        <taxon>Nymphalidae</taxon>
        <taxon>Nymphalinae</taxon>
        <taxon>Euphydryas</taxon>
    </lineage>
</organism>
<dbReference type="InterPro" id="IPR051493">
    <property type="entry name" value="CHD"/>
</dbReference>
<dbReference type="InterPro" id="IPR049730">
    <property type="entry name" value="SNF2/RAD54-like_C"/>
</dbReference>
<evidence type="ECO:0000256" key="10">
    <source>
        <dbReference type="SAM" id="Coils"/>
    </source>
</evidence>
<feature type="compositionally biased region" description="Polar residues" evidence="11">
    <location>
        <begin position="462"/>
        <end position="490"/>
    </location>
</feature>
<dbReference type="PROSITE" id="PS51192">
    <property type="entry name" value="HELICASE_ATP_BIND_1"/>
    <property type="match status" value="1"/>
</dbReference>
<reference evidence="15" key="1">
    <citation type="submission" date="2022-03" db="EMBL/GenBank/DDBJ databases">
        <authorList>
            <person name="Tunstrom K."/>
        </authorList>
    </citation>
    <scope>NUCLEOTIDE SEQUENCE</scope>
</reference>
<keyword evidence="6" id="KW-0805">Transcription regulation</keyword>
<evidence type="ECO:0000259" key="14">
    <source>
        <dbReference type="PROSITE" id="PS51194"/>
    </source>
</evidence>
<keyword evidence="7" id="KW-0238">DNA-binding</keyword>
<dbReference type="Proteomes" id="UP001153954">
    <property type="component" value="Unassembled WGS sequence"/>
</dbReference>
<feature type="compositionally biased region" description="Basic and acidic residues" evidence="11">
    <location>
        <begin position="1325"/>
        <end position="1339"/>
    </location>
</feature>
<comment type="caution">
    <text evidence="15">The sequence shown here is derived from an EMBL/GenBank/DDBJ whole genome shotgun (WGS) entry which is preliminary data.</text>
</comment>
<evidence type="ECO:0000256" key="6">
    <source>
        <dbReference type="ARBA" id="ARBA00023015"/>
    </source>
</evidence>
<keyword evidence="16" id="KW-1185">Reference proteome</keyword>
<feature type="compositionally biased region" description="Low complexity" evidence="11">
    <location>
        <begin position="2454"/>
        <end position="2467"/>
    </location>
</feature>
<keyword evidence="5" id="KW-0067">ATP-binding</keyword>
<feature type="compositionally biased region" description="Basic and acidic residues" evidence="11">
    <location>
        <begin position="1026"/>
        <end position="1056"/>
    </location>
</feature>
<evidence type="ECO:0000256" key="4">
    <source>
        <dbReference type="ARBA" id="ARBA00022801"/>
    </source>
</evidence>
<feature type="domain" description="Helicase ATP-binding" evidence="13">
    <location>
        <begin position="1545"/>
        <end position="1719"/>
    </location>
</feature>
<dbReference type="Gene3D" id="1.10.10.60">
    <property type="entry name" value="Homeodomain-like"/>
    <property type="match status" value="1"/>
</dbReference>
<evidence type="ECO:0000256" key="7">
    <source>
        <dbReference type="ARBA" id="ARBA00023125"/>
    </source>
</evidence>
<dbReference type="GO" id="GO:0034728">
    <property type="term" value="P:nucleosome organization"/>
    <property type="evidence" value="ECO:0007669"/>
    <property type="project" value="UniProtKB-ARBA"/>
</dbReference>
<feature type="region of interest" description="Disordered" evidence="11">
    <location>
        <begin position="1305"/>
        <end position="1339"/>
    </location>
</feature>
<evidence type="ECO:0000256" key="3">
    <source>
        <dbReference type="ARBA" id="ARBA00022741"/>
    </source>
</evidence>
<feature type="region of interest" description="Disordered" evidence="11">
    <location>
        <begin position="252"/>
        <end position="332"/>
    </location>
</feature>
<dbReference type="SUPFAM" id="SSF54160">
    <property type="entry name" value="Chromo domain-like"/>
    <property type="match status" value="2"/>
</dbReference>
<name>A0AAU9V022_EUPED</name>
<keyword evidence="9" id="KW-0539">Nucleus</keyword>
<comment type="subcellular location">
    <subcellularLocation>
        <location evidence="1">Nucleus</location>
    </subcellularLocation>
</comment>
<feature type="region of interest" description="Disordered" evidence="11">
    <location>
        <begin position="347"/>
        <end position="427"/>
    </location>
</feature>
<dbReference type="PROSITE" id="PS50013">
    <property type="entry name" value="CHROMO_2"/>
    <property type="match status" value="1"/>
</dbReference>
<dbReference type="GO" id="GO:0000791">
    <property type="term" value="C:euchromatin"/>
    <property type="evidence" value="ECO:0007669"/>
    <property type="project" value="UniProtKB-ARBA"/>
</dbReference>
<evidence type="ECO:0000256" key="1">
    <source>
        <dbReference type="ARBA" id="ARBA00004123"/>
    </source>
</evidence>
<dbReference type="SUPFAM" id="SSF52540">
    <property type="entry name" value="P-loop containing nucleoside triphosphate hydrolases"/>
    <property type="match status" value="2"/>
</dbReference>
<feature type="region of interest" description="Disordered" evidence="11">
    <location>
        <begin position="571"/>
        <end position="669"/>
    </location>
</feature>
<accession>A0AAU9V022</accession>
<feature type="compositionally biased region" description="Basic and acidic residues" evidence="11">
    <location>
        <begin position="1228"/>
        <end position="1239"/>
    </location>
</feature>
<evidence type="ECO:0000256" key="8">
    <source>
        <dbReference type="ARBA" id="ARBA00023163"/>
    </source>
</evidence>
<feature type="compositionally biased region" description="Polar residues" evidence="11">
    <location>
        <begin position="1088"/>
        <end position="1105"/>
    </location>
</feature>
<dbReference type="SMART" id="SM00490">
    <property type="entry name" value="HELICc"/>
    <property type="match status" value="1"/>
</dbReference>
<feature type="compositionally biased region" description="Basic residues" evidence="11">
    <location>
        <begin position="1218"/>
        <end position="1227"/>
    </location>
</feature>
<dbReference type="SMART" id="SM00487">
    <property type="entry name" value="DEXDc"/>
    <property type="match status" value="1"/>
</dbReference>
<dbReference type="Gene3D" id="3.40.50.10810">
    <property type="entry name" value="Tandem AAA-ATPase domain"/>
    <property type="match status" value="1"/>
</dbReference>
<feature type="region of interest" description="Disordered" evidence="11">
    <location>
        <begin position="2445"/>
        <end position="2469"/>
    </location>
</feature>
<dbReference type="InterPro" id="IPR001650">
    <property type="entry name" value="Helicase_C-like"/>
</dbReference>
<feature type="region of interest" description="Disordered" evidence="11">
    <location>
        <begin position="1"/>
        <end position="127"/>
    </location>
</feature>
<dbReference type="PROSITE" id="PS51194">
    <property type="entry name" value="HELICASE_CTER"/>
    <property type="match status" value="1"/>
</dbReference>
<feature type="compositionally biased region" description="Polar residues" evidence="11">
    <location>
        <begin position="406"/>
        <end position="427"/>
    </location>
</feature>
<feature type="domain" description="Helicase C-terminal" evidence="14">
    <location>
        <begin position="1859"/>
        <end position="2015"/>
    </location>
</feature>
<dbReference type="GO" id="GO:0003677">
    <property type="term" value="F:DNA binding"/>
    <property type="evidence" value="ECO:0007669"/>
    <property type="project" value="UniProtKB-KW"/>
</dbReference>
<evidence type="ECO:0000256" key="5">
    <source>
        <dbReference type="ARBA" id="ARBA00022840"/>
    </source>
</evidence>
<feature type="region of interest" description="Disordered" evidence="11">
    <location>
        <begin position="1141"/>
        <end position="1273"/>
    </location>
</feature>
<dbReference type="GO" id="GO:0140658">
    <property type="term" value="F:ATP-dependent chromatin remodeler activity"/>
    <property type="evidence" value="ECO:0007669"/>
    <property type="project" value="UniProtKB-ARBA"/>
</dbReference>
<dbReference type="CDD" id="cd18668">
    <property type="entry name" value="CD1_tandem_CHD5-9_like"/>
    <property type="match status" value="1"/>
</dbReference>
<evidence type="ECO:0008006" key="17">
    <source>
        <dbReference type="Google" id="ProtNLM"/>
    </source>
</evidence>
<feature type="compositionally biased region" description="Acidic residues" evidence="11">
    <location>
        <begin position="2139"/>
        <end position="2153"/>
    </location>
</feature>
<feature type="compositionally biased region" description="Low complexity" evidence="11">
    <location>
        <begin position="376"/>
        <end position="395"/>
    </location>
</feature>
<evidence type="ECO:0000256" key="9">
    <source>
        <dbReference type="ARBA" id="ARBA00023242"/>
    </source>
</evidence>
<feature type="region of interest" description="Disordered" evidence="11">
    <location>
        <begin position="2129"/>
        <end position="2162"/>
    </location>
</feature>
<evidence type="ECO:0000313" key="15">
    <source>
        <dbReference type="EMBL" id="CAH2104723.1"/>
    </source>
</evidence>
<dbReference type="InterPro" id="IPR000953">
    <property type="entry name" value="Chromo/chromo_shadow_dom"/>
</dbReference>
<feature type="region of interest" description="Disordered" evidence="11">
    <location>
        <begin position="458"/>
        <end position="536"/>
    </location>
</feature>
<feature type="compositionally biased region" description="Polar residues" evidence="11">
    <location>
        <begin position="44"/>
        <end position="59"/>
    </location>
</feature>
<proteinExistence type="predicted"/>
<gene>
    <name evidence="15" type="ORF">EEDITHA_LOCUS19063</name>
</gene>
<feature type="region of interest" description="Disordered" evidence="11">
    <location>
        <begin position="1006"/>
        <end position="1124"/>
    </location>
</feature>
<dbReference type="InterPro" id="IPR038718">
    <property type="entry name" value="SNF2-like_sf"/>
</dbReference>
<dbReference type="FunFam" id="3.40.50.10810:FF:000003">
    <property type="entry name" value="chromodomain-helicase-DNA-binding protein 8 isoform X4"/>
    <property type="match status" value="1"/>
</dbReference>
<dbReference type="FunFam" id="2.40.50.40:FF:000001">
    <property type="entry name" value="chromodomain-helicase-DNA-binding protein 8 isoform X4"/>
    <property type="match status" value="1"/>
</dbReference>
<keyword evidence="10" id="KW-0175">Coiled coil</keyword>
<dbReference type="GO" id="GO:0005524">
    <property type="term" value="F:ATP binding"/>
    <property type="evidence" value="ECO:0007669"/>
    <property type="project" value="UniProtKB-KW"/>
</dbReference>
<dbReference type="CDD" id="cd17995">
    <property type="entry name" value="DEXHc_CHD6_7_8_9"/>
    <property type="match status" value="1"/>
</dbReference>
<dbReference type="PANTHER" id="PTHR46850:SF1">
    <property type="entry name" value="CHROMODOMAIN-HELICASE-DNA-BINDING PROTEIN 9"/>
    <property type="match status" value="1"/>
</dbReference>
<evidence type="ECO:0000259" key="13">
    <source>
        <dbReference type="PROSITE" id="PS51192"/>
    </source>
</evidence>
<dbReference type="EMBL" id="CAKOGL010000027">
    <property type="protein sequence ID" value="CAH2104723.1"/>
    <property type="molecule type" value="Genomic_DNA"/>
</dbReference>
<evidence type="ECO:0000313" key="16">
    <source>
        <dbReference type="Proteomes" id="UP001153954"/>
    </source>
</evidence>
<dbReference type="InterPro" id="IPR000330">
    <property type="entry name" value="SNF2_N"/>
</dbReference>
<dbReference type="GO" id="GO:0016887">
    <property type="term" value="F:ATP hydrolysis activity"/>
    <property type="evidence" value="ECO:0007669"/>
    <property type="project" value="UniProtKB-ARBA"/>
</dbReference>
<feature type="compositionally biased region" description="Basic and acidic residues" evidence="11">
    <location>
        <begin position="593"/>
        <end position="602"/>
    </location>
</feature>
<feature type="compositionally biased region" description="Basic residues" evidence="11">
    <location>
        <begin position="1173"/>
        <end position="1187"/>
    </location>
</feature>
<dbReference type="Gene3D" id="3.40.50.300">
    <property type="entry name" value="P-loop containing nucleotide triphosphate hydrolases"/>
    <property type="match status" value="1"/>
</dbReference>
<dbReference type="InterPro" id="IPR016197">
    <property type="entry name" value="Chromo-like_dom_sf"/>
</dbReference>
<protein>
    <recommendedName>
        <fullName evidence="17">Chromodomain-helicase-DNA-binding protein 7</fullName>
    </recommendedName>
</protein>
<feature type="compositionally biased region" description="Basic residues" evidence="11">
    <location>
        <begin position="1011"/>
        <end position="1025"/>
    </location>
</feature>
<dbReference type="InterPro" id="IPR023780">
    <property type="entry name" value="Chromo_domain"/>
</dbReference>
<evidence type="ECO:0000259" key="12">
    <source>
        <dbReference type="PROSITE" id="PS50013"/>
    </source>
</evidence>
<feature type="coiled-coil region" evidence="10">
    <location>
        <begin position="2488"/>
        <end position="2551"/>
    </location>
</feature>
<evidence type="ECO:0000256" key="11">
    <source>
        <dbReference type="SAM" id="MobiDB-lite"/>
    </source>
</evidence>
<dbReference type="CDD" id="cd18793">
    <property type="entry name" value="SF2_C_SNF"/>
    <property type="match status" value="1"/>
</dbReference>
<dbReference type="PANTHER" id="PTHR46850">
    <property type="entry name" value="CHROMODOMAIN-HELICASE-DNA-BINDING PROTEIN 9"/>
    <property type="match status" value="1"/>
</dbReference>
<dbReference type="GO" id="GO:0005634">
    <property type="term" value="C:nucleus"/>
    <property type="evidence" value="ECO:0007669"/>
    <property type="project" value="UniProtKB-SubCell"/>
</dbReference>
<feature type="compositionally biased region" description="Basic residues" evidence="11">
    <location>
        <begin position="1155"/>
        <end position="1164"/>
    </location>
</feature>
<dbReference type="SMART" id="SM00298">
    <property type="entry name" value="CHROMO"/>
    <property type="match status" value="2"/>
</dbReference>
<keyword evidence="4" id="KW-0378">Hydrolase</keyword>
<dbReference type="InterPro" id="IPR027417">
    <property type="entry name" value="P-loop_NTPase"/>
</dbReference>
<feature type="compositionally biased region" description="Basic residues" evidence="11">
    <location>
        <begin position="939"/>
        <end position="954"/>
    </location>
</feature>
<dbReference type="Pfam" id="PF00176">
    <property type="entry name" value="SNF2-rel_dom"/>
    <property type="match status" value="1"/>
</dbReference>
<keyword evidence="3" id="KW-0547">Nucleotide-binding</keyword>
<dbReference type="Pfam" id="PF00271">
    <property type="entry name" value="Helicase_C"/>
    <property type="match status" value="1"/>
</dbReference>
<dbReference type="FunFam" id="3.40.50.300:FF:000015">
    <property type="entry name" value="chromodomain-helicase-DNA-binding protein 9 isoform X1"/>
    <property type="match status" value="1"/>
</dbReference>